<proteinExistence type="predicted"/>
<organism evidence="1 2">
    <name type="scientific">Brassica cretica</name>
    <name type="common">Mustard</name>
    <dbReference type="NCBI Taxonomy" id="69181"/>
    <lineage>
        <taxon>Eukaryota</taxon>
        <taxon>Viridiplantae</taxon>
        <taxon>Streptophyta</taxon>
        <taxon>Embryophyta</taxon>
        <taxon>Tracheophyta</taxon>
        <taxon>Spermatophyta</taxon>
        <taxon>Magnoliopsida</taxon>
        <taxon>eudicotyledons</taxon>
        <taxon>Gunneridae</taxon>
        <taxon>Pentapetalae</taxon>
        <taxon>rosids</taxon>
        <taxon>malvids</taxon>
        <taxon>Brassicales</taxon>
        <taxon>Brassicaceae</taxon>
        <taxon>Brassiceae</taxon>
        <taxon>Brassica</taxon>
    </lineage>
</organism>
<sequence>MMIRAPVMMIRAPEMTTPASAMTIQALVDLSRPVPYRSGLVFERVRPARATVLKMADQTRTAKHFHDASVSEFSRGLNWIRQYPCKTMKNSWRELDLLLQWKVSFQTSYDDSKKLHQCRLKALGRPEASSTIKPPSPELHNVESPSLSLSLNVLVESRNRDLGLRVFKIPQVKPIPLSTHPAFDPSRFQLVP</sequence>
<protein>
    <submittedName>
        <fullName evidence="1">Uncharacterized protein</fullName>
    </submittedName>
</protein>
<evidence type="ECO:0000313" key="2">
    <source>
        <dbReference type="Proteomes" id="UP000712281"/>
    </source>
</evidence>
<name>A0A8S9LHZ1_BRACR</name>
<comment type="caution">
    <text evidence="1">The sequence shown here is derived from an EMBL/GenBank/DDBJ whole genome shotgun (WGS) entry which is preliminary data.</text>
</comment>
<reference evidence="1" key="1">
    <citation type="submission" date="2019-12" db="EMBL/GenBank/DDBJ databases">
        <title>Genome sequencing and annotation of Brassica cretica.</title>
        <authorList>
            <person name="Studholme D.J."/>
            <person name="Sarris P.F."/>
        </authorList>
    </citation>
    <scope>NUCLEOTIDE SEQUENCE</scope>
    <source>
        <strain evidence="1">PFS-001/15</strain>
        <tissue evidence="1">Leaf</tissue>
    </source>
</reference>
<dbReference type="AlphaFoldDB" id="A0A8S9LHZ1"/>
<dbReference type="EMBL" id="QGKW02000276">
    <property type="protein sequence ID" value="KAF2606052.1"/>
    <property type="molecule type" value="Genomic_DNA"/>
</dbReference>
<gene>
    <name evidence="1" type="ORF">F2Q68_00044825</name>
</gene>
<evidence type="ECO:0000313" key="1">
    <source>
        <dbReference type="EMBL" id="KAF2606052.1"/>
    </source>
</evidence>
<dbReference type="Proteomes" id="UP000712281">
    <property type="component" value="Unassembled WGS sequence"/>
</dbReference>
<accession>A0A8S9LHZ1</accession>